<evidence type="ECO:0000256" key="1">
    <source>
        <dbReference type="ARBA" id="ARBA00022658"/>
    </source>
</evidence>
<name>T1EWD7_HELRO</name>
<dbReference type="InParanoid" id="T1EWD7"/>
<dbReference type="EMBL" id="AMQM01001971">
    <property type="status" value="NOT_ANNOTATED_CDS"/>
    <property type="molecule type" value="Genomic_DNA"/>
</dbReference>
<evidence type="ECO:0000256" key="4">
    <source>
        <dbReference type="SAM" id="MobiDB-lite"/>
    </source>
</evidence>
<evidence type="ECO:0000259" key="5">
    <source>
        <dbReference type="Pfam" id="PF25390"/>
    </source>
</evidence>
<reference evidence="7" key="3">
    <citation type="submission" date="2015-06" db="UniProtKB">
        <authorList>
            <consortium name="EnsemblMetazoa"/>
        </authorList>
    </citation>
    <scope>IDENTIFICATION</scope>
</reference>
<keyword evidence="2" id="KW-0677">Repeat</keyword>
<dbReference type="GO" id="GO:0005737">
    <property type="term" value="C:cytoplasm"/>
    <property type="evidence" value="ECO:0000318"/>
    <property type="project" value="GO_Central"/>
</dbReference>
<dbReference type="PANTHER" id="PTHR45982">
    <property type="entry name" value="REGULATOR OF CHROMOSOME CONDENSATION"/>
    <property type="match status" value="1"/>
</dbReference>
<dbReference type="InterPro" id="IPR009091">
    <property type="entry name" value="RCC1/BLIP-II"/>
</dbReference>
<gene>
    <name evidence="7" type="primary">20200887</name>
    <name evidence="6" type="ORF">HELRODRAFT_165175</name>
</gene>
<reference evidence="6 8" key="2">
    <citation type="journal article" date="2013" name="Nature">
        <title>Insights into bilaterian evolution from three spiralian genomes.</title>
        <authorList>
            <person name="Simakov O."/>
            <person name="Marletaz F."/>
            <person name="Cho S.J."/>
            <person name="Edsinger-Gonzales E."/>
            <person name="Havlak P."/>
            <person name="Hellsten U."/>
            <person name="Kuo D.H."/>
            <person name="Larsson T."/>
            <person name="Lv J."/>
            <person name="Arendt D."/>
            <person name="Savage R."/>
            <person name="Osoegawa K."/>
            <person name="de Jong P."/>
            <person name="Grimwood J."/>
            <person name="Chapman J.A."/>
            <person name="Shapiro H."/>
            <person name="Aerts A."/>
            <person name="Otillar R.P."/>
            <person name="Terry A.Y."/>
            <person name="Boore J.L."/>
            <person name="Grigoriev I.V."/>
            <person name="Lindberg D.R."/>
            <person name="Seaver E.C."/>
            <person name="Weisblat D.A."/>
            <person name="Putnam N.H."/>
            <person name="Rokhsar D.S."/>
        </authorList>
    </citation>
    <scope>NUCLEOTIDE SEQUENCE</scope>
</reference>
<dbReference type="STRING" id="6412.T1EWD7"/>
<dbReference type="GO" id="GO:1901673">
    <property type="term" value="P:regulation of mitotic spindle assembly"/>
    <property type="evidence" value="ECO:0000318"/>
    <property type="project" value="GO_Central"/>
</dbReference>
<protein>
    <recommendedName>
        <fullName evidence="5">RCC1-like domain-containing protein</fullName>
    </recommendedName>
</protein>
<dbReference type="InterPro" id="IPR051553">
    <property type="entry name" value="Ran_GTPase-activating"/>
</dbReference>
<dbReference type="InterPro" id="IPR000408">
    <property type="entry name" value="Reg_chr_condens"/>
</dbReference>
<dbReference type="KEGG" id="hro:HELRODRAFT_165175"/>
<dbReference type="CTD" id="20200887"/>
<feature type="repeat" description="RCC1" evidence="3">
    <location>
        <begin position="186"/>
        <end position="248"/>
    </location>
</feature>
<feature type="repeat" description="RCC1" evidence="3">
    <location>
        <begin position="123"/>
        <end position="185"/>
    </location>
</feature>
<dbReference type="Gene3D" id="2.130.10.30">
    <property type="entry name" value="Regulator of chromosome condensation 1/beta-lactamase-inhibitor protein II"/>
    <property type="match status" value="1"/>
</dbReference>
<feature type="repeat" description="RCC1" evidence="3">
    <location>
        <begin position="355"/>
        <end position="409"/>
    </location>
</feature>
<dbReference type="OMA" id="RPAKLTY"/>
<dbReference type="GO" id="GO:0007346">
    <property type="term" value="P:regulation of mitotic cell cycle"/>
    <property type="evidence" value="ECO:0000318"/>
    <property type="project" value="GO_Central"/>
</dbReference>
<feature type="repeat" description="RCC1" evidence="3">
    <location>
        <begin position="302"/>
        <end position="354"/>
    </location>
</feature>
<dbReference type="Pfam" id="PF25390">
    <property type="entry name" value="WD40_RLD"/>
    <property type="match status" value="1"/>
</dbReference>
<feature type="repeat" description="RCC1" evidence="3">
    <location>
        <begin position="249"/>
        <end position="301"/>
    </location>
</feature>
<dbReference type="PRINTS" id="PR00633">
    <property type="entry name" value="RCCNDNSATION"/>
</dbReference>
<feature type="compositionally biased region" description="Polar residues" evidence="4">
    <location>
        <begin position="39"/>
        <end position="51"/>
    </location>
</feature>
<dbReference type="AlphaFoldDB" id="T1EWD7"/>
<feature type="compositionally biased region" description="Basic residues" evidence="4">
    <location>
        <begin position="19"/>
        <end position="36"/>
    </location>
</feature>
<evidence type="ECO:0000256" key="2">
    <source>
        <dbReference type="ARBA" id="ARBA00022737"/>
    </source>
</evidence>
<accession>T1EWD7</accession>
<dbReference type="GeneID" id="20200887"/>
<dbReference type="eggNOG" id="KOG1426">
    <property type="taxonomic scope" value="Eukaryota"/>
</dbReference>
<feature type="region of interest" description="Disordered" evidence="4">
    <location>
        <begin position="1"/>
        <end position="51"/>
    </location>
</feature>
<dbReference type="EMBL" id="KB097639">
    <property type="protein sequence ID" value="ESN93020.1"/>
    <property type="molecule type" value="Genomic_DNA"/>
</dbReference>
<evidence type="ECO:0000313" key="6">
    <source>
        <dbReference type="EMBL" id="ESN93020.1"/>
    </source>
</evidence>
<keyword evidence="1" id="KW-0344">Guanine-nucleotide releasing factor</keyword>
<organism evidence="7 8">
    <name type="scientific">Helobdella robusta</name>
    <name type="common">Californian leech</name>
    <dbReference type="NCBI Taxonomy" id="6412"/>
    <lineage>
        <taxon>Eukaryota</taxon>
        <taxon>Metazoa</taxon>
        <taxon>Spiralia</taxon>
        <taxon>Lophotrochozoa</taxon>
        <taxon>Annelida</taxon>
        <taxon>Clitellata</taxon>
        <taxon>Hirudinea</taxon>
        <taxon>Rhynchobdellida</taxon>
        <taxon>Glossiphoniidae</taxon>
        <taxon>Helobdella</taxon>
    </lineage>
</organism>
<feature type="domain" description="RCC1-like" evidence="5">
    <location>
        <begin position="45"/>
        <end position="405"/>
    </location>
</feature>
<dbReference type="FunCoup" id="T1EWD7">
    <property type="interactions" value="1889"/>
</dbReference>
<dbReference type="PANTHER" id="PTHR45982:SF1">
    <property type="entry name" value="REGULATOR OF CHROMOSOME CONDENSATION"/>
    <property type="match status" value="1"/>
</dbReference>
<dbReference type="PROSITE" id="PS00626">
    <property type="entry name" value="RCC1_2"/>
    <property type="match status" value="2"/>
</dbReference>
<keyword evidence="8" id="KW-1185">Reference proteome</keyword>
<dbReference type="InterPro" id="IPR058923">
    <property type="entry name" value="RCC1-like_dom"/>
</dbReference>
<dbReference type="SUPFAM" id="SSF50985">
    <property type="entry name" value="RCC1/BLIP-II"/>
    <property type="match status" value="1"/>
</dbReference>
<evidence type="ECO:0000313" key="7">
    <source>
        <dbReference type="EnsemblMetazoa" id="HelroP165175"/>
    </source>
</evidence>
<dbReference type="OrthoDB" id="61110at2759"/>
<reference evidence="8" key="1">
    <citation type="submission" date="2012-12" db="EMBL/GenBank/DDBJ databases">
        <authorList>
            <person name="Hellsten U."/>
            <person name="Grimwood J."/>
            <person name="Chapman J.A."/>
            <person name="Shapiro H."/>
            <person name="Aerts A."/>
            <person name="Otillar R.P."/>
            <person name="Terry A.Y."/>
            <person name="Boore J.L."/>
            <person name="Simakov O."/>
            <person name="Marletaz F."/>
            <person name="Cho S.-J."/>
            <person name="Edsinger-Gonzales E."/>
            <person name="Havlak P."/>
            <person name="Kuo D.-H."/>
            <person name="Larsson T."/>
            <person name="Lv J."/>
            <person name="Arendt D."/>
            <person name="Savage R."/>
            <person name="Osoegawa K."/>
            <person name="de Jong P."/>
            <person name="Lindberg D.R."/>
            <person name="Seaver E.C."/>
            <person name="Weisblat D.A."/>
            <person name="Putnam N.H."/>
            <person name="Grigoriev I.V."/>
            <person name="Rokhsar D.S."/>
        </authorList>
    </citation>
    <scope>NUCLEOTIDE SEQUENCE</scope>
</reference>
<dbReference type="HOGENOM" id="CLU_005210_6_2_1"/>
<feature type="repeat" description="RCC1" evidence="3">
    <location>
        <begin position="48"/>
        <end position="122"/>
    </location>
</feature>
<proteinExistence type="predicted"/>
<sequence length="410" mass="44627">MGLRKRKAAENETAADVQKKRRRSPSSRTTQLKKYKTPNEPSTFTASGTSFTMGMGEVGQLGLGPDVMEANRVSKINLKDPIPFKKTEEEENCFTADKVLGIEGCVVQIAAGDSHSVALTNKGHVYIWGTFRDNSGVIGMNKDDKNDVRHQILELKIEKPSLILSDQIIVKIACGCSHLLCLSNKGDIFSLGASDCGQLGRVAEYFAQRGGRRGLSKILTPGKVSFSKKTKCVDIWAGAYISFARTTDGAIWAWGLNNYFQLGFPDMRDRFTPEISPSFDSSIEWKQIACAEHHIIAIDATGKSYSMGRKEYGRLGLGEVKEDVKELALIDTLADKKVLSISAGASVSYAVDDQGVLYGWGMGSTFQLGNGNDEKDVYTPKPITGKQLEKMSCVMASAGGQHTLVLASSK</sequence>
<evidence type="ECO:0000256" key="3">
    <source>
        <dbReference type="PROSITE-ProRule" id="PRU00235"/>
    </source>
</evidence>
<evidence type="ECO:0000313" key="8">
    <source>
        <dbReference type="Proteomes" id="UP000015101"/>
    </source>
</evidence>
<dbReference type="PROSITE" id="PS50012">
    <property type="entry name" value="RCC1_3"/>
    <property type="match status" value="6"/>
</dbReference>
<dbReference type="Proteomes" id="UP000015101">
    <property type="component" value="Unassembled WGS sequence"/>
</dbReference>
<dbReference type="RefSeq" id="XP_009029284.1">
    <property type="nucleotide sequence ID" value="XM_009031036.1"/>
</dbReference>
<dbReference type="EnsemblMetazoa" id="HelroT165175">
    <property type="protein sequence ID" value="HelroP165175"/>
    <property type="gene ID" value="HelroG165175"/>
</dbReference>